<keyword evidence="13" id="KW-0234">DNA repair</keyword>
<evidence type="ECO:0000256" key="14">
    <source>
        <dbReference type="ARBA" id="ARBA00038000"/>
    </source>
</evidence>
<dbReference type="STRING" id="545501.BN997_02995"/>
<keyword evidence="2" id="KW-0963">Cytoplasm</keyword>
<dbReference type="RefSeq" id="WP_042533322.1">
    <property type="nucleotide sequence ID" value="NZ_CDGG01000001.1"/>
</dbReference>
<dbReference type="InterPro" id="IPR041552">
    <property type="entry name" value="UvrA_DNA-bd"/>
</dbReference>
<sequence length="821" mass="90582">MHNVMTVNGARENNLKNLSVSIPKNKLIVVTGPSGSGKSTLALDTLFNECQRQYLESMGMQGINKPKVDSISGLSPAISINQHITNRNPRSTVGTMTDMYTSLRMVFEKHGERTCPSCQYSINPMTYEGNVEKEADSFTEYILCPNCNVKMEKLTRTHFSYNTTEGACSNCKGLGETVAIHLPSVFHEELSLEDGAVDIFAGRYGEYQIAVLKAAFQYYQLPDADNVAIRDFNEGQKAILYYGVESDEVKQLFPNVKPPKTVEKGKFPGVLTSMWRRYAEHDGSSAEADAYFYSQTCPVCHGERLNEVSRSVTVEGWTIPQLVVHSLEEMAAWIDKLEASLEQTSYQLVETFVEDIKTKLSRIIKIGLGYLTLDRQVITLSGGEAQRIRLSALLDSALTGVLYIMDEPTVGLHPKDTAGLISILKHLRDLGNTVLLIEHDVDVMREADYIIDIGPGAGKLGGTVVGQGTLQELLQQEKSVTGQYLRAEKPRKMNNRTKKYEAGITIHHAAANNLQDVTVTFPTACLTAVTGVSGSGKSSLLFEVLAKANDAIHEDFEKITGLDVFDQMIIVGQSPLSRMKRSNMATYIDLFTPVRAMFAKLPEAKEKKLTAKHFSFNTAGGRCENCQGLGYVTTNMLFFPDLEVVCPECLGRRFKQEILAVKYQGYSINDILESSIHECLSIFEGEKKIQAILKLLTEIGLGYLKMGQSLTTLSGGEGQRLKLAKELMKQGKKTSLYLLDEPTSGLHPNDTIQLLKLLNRLVDAGNTVIMVEHNSQVIEAADWVVDLGPEGGAKGGKVIAEGTPEMIKENKASYTGQYLQV</sequence>
<keyword evidence="6" id="KW-0227">DNA damage</keyword>
<dbReference type="InterPro" id="IPR003439">
    <property type="entry name" value="ABC_transporter-like_ATP-bd"/>
</dbReference>
<dbReference type="InterPro" id="IPR004602">
    <property type="entry name" value="UvrA"/>
</dbReference>
<gene>
    <name evidence="18" type="primary">uvrA_2</name>
    <name evidence="18" type="ORF">BN997_02995</name>
</gene>
<keyword evidence="12" id="KW-0238">DNA-binding</keyword>
<dbReference type="Pfam" id="PF00005">
    <property type="entry name" value="ABC_tran"/>
    <property type="match status" value="1"/>
</dbReference>
<comment type="subcellular location">
    <subcellularLocation>
        <location evidence="1">Cytoplasm</location>
    </subcellularLocation>
</comment>
<keyword evidence="9" id="KW-0862">Zinc</keyword>
<dbReference type="Gene3D" id="3.40.50.300">
    <property type="entry name" value="P-loop containing nucleotide triphosphate hydrolases"/>
    <property type="match status" value="2"/>
</dbReference>
<dbReference type="PANTHER" id="PTHR43152:SF3">
    <property type="entry name" value="UVRABC SYSTEM PROTEIN A"/>
    <property type="match status" value="1"/>
</dbReference>
<feature type="domain" description="ABC transporter" evidence="17">
    <location>
        <begin position="244"/>
        <end position="480"/>
    </location>
</feature>
<evidence type="ECO:0000256" key="10">
    <source>
        <dbReference type="ARBA" id="ARBA00022840"/>
    </source>
</evidence>
<keyword evidence="7" id="KW-0228">DNA excision</keyword>
<evidence type="ECO:0000256" key="2">
    <source>
        <dbReference type="ARBA" id="ARBA00022490"/>
    </source>
</evidence>
<dbReference type="GO" id="GO:0006289">
    <property type="term" value="P:nucleotide-excision repair"/>
    <property type="evidence" value="ECO:0007669"/>
    <property type="project" value="InterPro"/>
</dbReference>
<evidence type="ECO:0000259" key="17">
    <source>
        <dbReference type="PROSITE" id="PS50893"/>
    </source>
</evidence>
<protein>
    <recommendedName>
        <fullName evidence="15">UvrABC system protein A</fullName>
    </recommendedName>
    <alternativeName>
        <fullName evidence="16">Excinuclease ABC subunit A</fullName>
    </alternativeName>
</protein>
<evidence type="ECO:0000256" key="3">
    <source>
        <dbReference type="ARBA" id="ARBA00022723"/>
    </source>
</evidence>
<dbReference type="GO" id="GO:0004518">
    <property type="term" value="F:nuclease activity"/>
    <property type="evidence" value="ECO:0007669"/>
    <property type="project" value="UniProtKB-KW"/>
</dbReference>
<dbReference type="SUPFAM" id="SSF52540">
    <property type="entry name" value="P-loop containing nucleoside triphosphate hydrolases"/>
    <property type="match status" value="2"/>
</dbReference>
<dbReference type="GO" id="GO:0008270">
    <property type="term" value="F:zinc ion binding"/>
    <property type="evidence" value="ECO:0007669"/>
    <property type="project" value="UniProtKB-KW"/>
</dbReference>
<name>A0A0A1MCL2_9BACI</name>
<evidence type="ECO:0000256" key="6">
    <source>
        <dbReference type="ARBA" id="ARBA00022763"/>
    </source>
</evidence>
<dbReference type="Gene3D" id="1.10.8.280">
    <property type="entry name" value="ABC transporter ATPase domain-like"/>
    <property type="match status" value="1"/>
</dbReference>
<keyword evidence="5" id="KW-0547">Nucleotide-binding</keyword>
<evidence type="ECO:0000256" key="12">
    <source>
        <dbReference type="ARBA" id="ARBA00023125"/>
    </source>
</evidence>
<dbReference type="GO" id="GO:0005524">
    <property type="term" value="F:ATP binding"/>
    <property type="evidence" value="ECO:0007669"/>
    <property type="project" value="UniProtKB-KW"/>
</dbReference>
<dbReference type="InterPro" id="IPR017871">
    <property type="entry name" value="ABC_transporter-like_CS"/>
</dbReference>
<dbReference type="GO" id="GO:0016887">
    <property type="term" value="F:ATP hydrolysis activity"/>
    <property type="evidence" value="ECO:0007669"/>
    <property type="project" value="InterPro"/>
</dbReference>
<evidence type="ECO:0000256" key="8">
    <source>
        <dbReference type="ARBA" id="ARBA00022771"/>
    </source>
</evidence>
<evidence type="ECO:0000256" key="16">
    <source>
        <dbReference type="ARBA" id="ARBA00042156"/>
    </source>
</evidence>
<dbReference type="InterPro" id="IPR027417">
    <property type="entry name" value="P-loop_NTPase"/>
</dbReference>
<reference evidence="18 19" key="1">
    <citation type="submission" date="2014-11" db="EMBL/GenBank/DDBJ databases">
        <authorList>
            <person name="Urmite Genomes Urmite Genomes"/>
        </authorList>
    </citation>
    <scope>NUCLEOTIDE SEQUENCE [LARGE SCALE GENOMIC DNA]</scope>
    <source>
        <strain evidence="18 19">Oc5</strain>
    </source>
</reference>
<evidence type="ECO:0000256" key="15">
    <source>
        <dbReference type="ARBA" id="ARBA00039316"/>
    </source>
</evidence>
<dbReference type="AlphaFoldDB" id="A0A0A1MCL2"/>
<dbReference type="GO" id="GO:0009380">
    <property type="term" value="C:excinuclease repair complex"/>
    <property type="evidence" value="ECO:0007669"/>
    <property type="project" value="InterPro"/>
</dbReference>
<evidence type="ECO:0000256" key="5">
    <source>
        <dbReference type="ARBA" id="ARBA00022741"/>
    </source>
</evidence>
<evidence type="ECO:0000256" key="1">
    <source>
        <dbReference type="ARBA" id="ARBA00004496"/>
    </source>
</evidence>
<dbReference type="PROSITE" id="PS00211">
    <property type="entry name" value="ABC_TRANSPORTER_1"/>
    <property type="match status" value="1"/>
</dbReference>
<evidence type="ECO:0000256" key="13">
    <source>
        <dbReference type="ARBA" id="ARBA00023204"/>
    </source>
</evidence>
<accession>A0A0A1MCL2</accession>
<keyword evidence="8" id="KW-0863">Zinc-finger</keyword>
<dbReference type="GO" id="GO:0005737">
    <property type="term" value="C:cytoplasm"/>
    <property type="evidence" value="ECO:0007669"/>
    <property type="project" value="UniProtKB-SubCell"/>
</dbReference>
<dbReference type="OrthoDB" id="9809851at2"/>
<evidence type="ECO:0000256" key="7">
    <source>
        <dbReference type="ARBA" id="ARBA00022769"/>
    </source>
</evidence>
<keyword evidence="11" id="KW-0267">Excision nuclease</keyword>
<proteinExistence type="inferred from homology"/>
<evidence type="ECO:0000313" key="19">
    <source>
        <dbReference type="Proteomes" id="UP000040453"/>
    </source>
</evidence>
<dbReference type="Pfam" id="PF17755">
    <property type="entry name" value="UvrA_DNA-bind"/>
    <property type="match status" value="1"/>
</dbReference>
<dbReference type="PANTHER" id="PTHR43152">
    <property type="entry name" value="UVRABC SYSTEM PROTEIN A"/>
    <property type="match status" value="1"/>
</dbReference>
<evidence type="ECO:0000256" key="4">
    <source>
        <dbReference type="ARBA" id="ARBA00022737"/>
    </source>
</evidence>
<comment type="similarity">
    <text evidence="14">Belongs to the ABC transporter superfamily. UvrA family.</text>
</comment>
<keyword evidence="3" id="KW-0479">Metal-binding</keyword>
<feature type="domain" description="ABC transporter" evidence="17">
    <location>
        <begin position="491"/>
        <end position="820"/>
    </location>
</feature>
<dbReference type="EMBL" id="CDGG01000001">
    <property type="protein sequence ID" value="CEI83105.1"/>
    <property type="molecule type" value="Genomic_DNA"/>
</dbReference>
<evidence type="ECO:0000256" key="9">
    <source>
        <dbReference type="ARBA" id="ARBA00022833"/>
    </source>
</evidence>
<dbReference type="PROSITE" id="PS50893">
    <property type="entry name" value="ABC_TRANSPORTER_2"/>
    <property type="match status" value="2"/>
</dbReference>
<keyword evidence="10" id="KW-0067">ATP-binding</keyword>
<evidence type="ECO:0000313" key="18">
    <source>
        <dbReference type="EMBL" id="CEI83105.1"/>
    </source>
</evidence>
<organism evidence="18 19">
    <name type="scientific">Oceanobacillus oncorhynchi</name>
    <dbReference type="NCBI Taxonomy" id="545501"/>
    <lineage>
        <taxon>Bacteria</taxon>
        <taxon>Bacillati</taxon>
        <taxon>Bacillota</taxon>
        <taxon>Bacilli</taxon>
        <taxon>Bacillales</taxon>
        <taxon>Bacillaceae</taxon>
        <taxon>Oceanobacillus</taxon>
    </lineage>
</organism>
<evidence type="ECO:0000256" key="11">
    <source>
        <dbReference type="ARBA" id="ARBA00022881"/>
    </source>
</evidence>
<dbReference type="GO" id="GO:0003677">
    <property type="term" value="F:DNA binding"/>
    <property type="evidence" value="ECO:0007669"/>
    <property type="project" value="UniProtKB-KW"/>
</dbReference>
<keyword evidence="19" id="KW-1185">Reference proteome</keyword>
<keyword evidence="4" id="KW-0677">Repeat</keyword>
<dbReference type="NCBIfam" id="TIGR00630">
    <property type="entry name" value="uvra"/>
    <property type="match status" value="1"/>
</dbReference>
<dbReference type="Proteomes" id="UP000040453">
    <property type="component" value="Unassembled WGS sequence"/>
</dbReference>
<dbReference type="Gene3D" id="1.20.1580.10">
    <property type="entry name" value="ABC transporter ATPase like domain"/>
    <property type="match status" value="2"/>
</dbReference>